<sequence length="466" mass="49129">MKGIIWSRFLLAASLCWGTGAGLAVAAPSEAGPEGAVVHGPANTITVNGDAIFNHVSRLAVSSRVAGTQNEYNAVQYIKGELEKYGYSVTLQSFTFPKYTAPSSIQLTIEGAQGFVSEHLAPQALQNTQGGEVSGEVVDAKKGAQQDLKGLELEGKIALIEAGQIDNNEKIANAADQGAVAVILYDPSSDAPISDTQYSTLSLPTVSLSGKDAQDLKQRLAANGSPRASLSVQGVAAMAATSYNVVATLRPNTTTTTTDLVTVGAHHDSVSAGPGANDDASGVGVVLEIARAVAGTQRDSEVRFLTFGAEEYGLYGSQAYARSLSSTDIGRFIGHFQLDMVGSKNSGNLIMYTVNGQKNVVTDLGATFASRLSGVIPYGRFGRSDHVPFYQRGVATALYTHSPAEPEYHSRYDTIDKISKDKLANVATIVGNSVAEILSPTTPSFKRYKDFFTPVNYPFDPTTPGV</sequence>
<feature type="domain" description="Peptidase M28" evidence="3">
    <location>
        <begin position="244"/>
        <end position="431"/>
    </location>
</feature>
<organism evidence="4 5">
    <name type="scientific">Paenibacillus tianmuensis</name>
    <dbReference type="NCBI Taxonomy" id="624147"/>
    <lineage>
        <taxon>Bacteria</taxon>
        <taxon>Bacillati</taxon>
        <taxon>Bacillota</taxon>
        <taxon>Bacilli</taxon>
        <taxon>Bacillales</taxon>
        <taxon>Paenibacillaceae</taxon>
        <taxon>Paenibacillus</taxon>
    </lineage>
</organism>
<reference evidence="5" key="1">
    <citation type="submission" date="2016-10" db="EMBL/GenBank/DDBJ databases">
        <authorList>
            <person name="Varghese N."/>
            <person name="Submissions S."/>
        </authorList>
    </citation>
    <scope>NUCLEOTIDE SEQUENCE [LARGE SCALE GENOMIC DNA]</scope>
    <source>
        <strain evidence="5">CGMCC 1.8946</strain>
    </source>
</reference>
<protein>
    <submittedName>
        <fullName evidence="4">PA domain-containing protein</fullName>
    </submittedName>
</protein>
<dbReference type="InterPro" id="IPR046450">
    <property type="entry name" value="PA_dom_sf"/>
</dbReference>
<dbReference type="InterPro" id="IPR007484">
    <property type="entry name" value="Peptidase_M28"/>
</dbReference>
<dbReference type="GO" id="GO:0006508">
    <property type="term" value="P:proteolysis"/>
    <property type="evidence" value="ECO:0007669"/>
    <property type="project" value="InterPro"/>
</dbReference>
<dbReference type="EMBL" id="FMTT01000002">
    <property type="protein sequence ID" value="SCW31622.1"/>
    <property type="molecule type" value="Genomic_DNA"/>
</dbReference>
<feature type="domain" description="PA" evidence="2">
    <location>
        <begin position="133"/>
        <end position="216"/>
    </location>
</feature>
<dbReference type="PANTHER" id="PTHR12147">
    <property type="entry name" value="METALLOPEPTIDASE M28 FAMILY MEMBER"/>
    <property type="match status" value="1"/>
</dbReference>
<dbReference type="STRING" id="624147.SAMN04487970_1002191"/>
<dbReference type="PANTHER" id="PTHR12147:SF26">
    <property type="entry name" value="PEPTIDASE M28 DOMAIN-CONTAINING PROTEIN"/>
    <property type="match status" value="1"/>
</dbReference>
<keyword evidence="5" id="KW-1185">Reference proteome</keyword>
<feature type="chain" id="PRO_5011648607" evidence="1">
    <location>
        <begin position="27"/>
        <end position="466"/>
    </location>
</feature>
<dbReference type="Pfam" id="PF02225">
    <property type="entry name" value="PA"/>
    <property type="match status" value="1"/>
</dbReference>
<dbReference type="GO" id="GO:0008235">
    <property type="term" value="F:metalloexopeptidase activity"/>
    <property type="evidence" value="ECO:0007669"/>
    <property type="project" value="InterPro"/>
</dbReference>
<dbReference type="Gene3D" id="3.40.630.10">
    <property type="entry name" value="Zn peptidases"/>
    <property type="match status" value="1"/>
</dbReference>
<feature type="signal peptide" evidence="1">
    <location>
        <begin position="1"/>
        <end position="26"/>
    </location>
</feature>
<gene>
    <name evidence="4" type="ORF">SAMN04487970_1002191</name>
</gene>
<dbReference type="InterPro" id="IPR003137">
    <property type="entry name" value="PA_domain"/>
</dbReference>
<dbReference type="SUPFAM" id="SSF53187">
    <property type="entry name" value="Zn-dependent exopeptidases"/>
    <property type="match status" value="1"/>
</dbReference>
<evidence type="ECO:0000256" key="1">
    <source>
        <dbReference type="SAM" id="SignalP"/>
    </source>
</evidence>
<evidence type="ECO:0000313" key="4">
    <source>
        <dbReference type="EMBL" id="SCW31622.1"/>
    </source>
</evidence>
<proteinExistence type="predicted"/>
<accession>A0A1G4PH48</accession>
<evidence type="ECO:0000313" key="5">
    <source>
        <dbReference type="Proteomes" id="UP000198601"/>
    </source>
</evidence>
<name>A0A1G4PH48_9BACL</name>
<dbReference type="InterPro" id="IPR045175">
    <property type="entry name" value="M28_fam"/>
</dbReference>
<evidence type="ECO:0000259" key="2">
    <source>
        <dbReference type="Pfam" id="PF02225"/>
    </source>
</evidence>
<dbReference type="AlphaFoldDB" id="A0A1G4PH48"/>
<dbReference type="SUPFAM" id="SSF52025">
    <property type="entry name" value="PA domain"/>
    <property type="match status" value="1"/>
</dbReference>
<dbReference type="Gene3D" id="3.50.30.30">
    <property type="match status" value="1"/>
</dbReference>
<dbReference type="Pfam" id="PF04389">
    <property type="entry name" value="Peptidase_M28"/>
    <property type="match status" value="1"/>
</dbReference>
<evidence type="ECO:0000259" key="3">
    <source>
        <dbReference type="Pfam" id="PF04389"/>
    </source>
</evidence>
<dbReference type="Proteomes" id="UP000198601">
    <property type="component" value="Unassembled WGS sequence"/>
</dbReference>
<dbReference type="RefSeq" id="WP_167670084.1">
    <property type="nucleotide sequence ID" value="NZ_FMTT01000002.1"/>
</dbReference>
<keyword evidence="1" id="KW-0732">Signal</keyword>